<dbReference type="InterPro" id="IPR000192">
    <property type="entry name" value="Aminotrans_V_dom"/>
</dbReference>
<evidence type="ECO:0000256" key="2">
    <source>
        <dbReference type="ARBA" id="ARBA00022898"/>
    </source>
</evidence>
<dbReference type="Pfam" id="PF00266">
    <property type="entry name" value="Aminotran_5"/>
    <property type="match status" value="1"/>
</dbReference>
<organism evidence="6 7">
    <name type="scientific">Lentibacillus populi</name>
    <dbReference type="NCBI Taxonomy" id="1827502"/>
    <lineage>
        <taxon>Bacteria</taxon>
        <taxon>Bacillati</taxon>
        <taxon>Bacillota</taxon>
        <taxon>Bacilli</taxon>
        <taxon>Bacillales</taxon>
        <taxon>Bacillaceae</taxon>
        <taxon>Lentibacillus</taxon>
    </lineage>
</organism>
<dbReference type="InterPro" id="IPR015422">
    <property type="entry name" value="PyrdxlP-dep_Trfase_small"/>
</dbReference>
<dbReference type="SUPFAM" id="SSF53383">
    <property type="entry name" value="PLP-dependent transferases"/>
    <property type="match status" value="1"/>
</dbReference>
<evidence type="ECO:0000256" key="3">
    <source>
        <dbReference type="RuleBase" id="RU004075"/>
    </source>
</evidence>
<dbReference type="PANTHER" id="PTHR43586">
    <property type="entry name" value="CYSTEINE DESULFURASE"/>
    <property type="match status" value="1"/>
</dbReference>
<dbReference type="InterPro" id="IPR015421">
    <property type="entry name" value="PyrdxlP-dep_Trfase_major"/>
</dbReference>
<keyword evidence="7" id="KW-1185">Reference proteome</keyword>
<evidence type="ECO:0000256" key="4">
    <source>
        <dbReference type="RuleBase" id="RU004504"/>
    </source>
</evidence>
<reference evidence="6" key="2">
    <citation type="submission" date="2020-09" db="EMBL/GenBank/DDBJ databases">
        <authorList>
            <person name="Sun Q."/>
            <person name="Zhou Y."/>
        </authorList>
    </citation>
    <scope>NUCLEOTIDE SEQUENCE</scope>
    <source>
        <strain evidence="6">CGMCC 1.15454</strain>
    </source>
</reference>
<dbReference type="InterPro" id="IPR015424">
    <property type="entry name" value="PyrdxlP-dep_Trfase"/>
</dbReference>
<keyword evidence="2" id="KW-0663">Pyridoxal phosphate</keyword>
<comment type="cofactor">
    <cofactor evidence="1 4">
        <name>pyridoxal 5'-phosphate</name>
        <dbReference type="ChEBI" id="CHEBI:597326"/>
    </cofactor>
</comment>
<reference evidence="6" key="1">
    <citation type="journal article" date="2014" name="Int. J. Syst. Evol. Microbiol.">
        <title>Complete genome sequence of Corynebacterium casei LMG S-19264T (=DSM 44701T), isolated from a smear-ripened cheese.</title>
        <authorList>
            <consortium name="US DOE Joint Genome Institute (JGI-PGF)"/>
            <person name="Walter F."/>
            <person name="Albersmeier A."/>
            <person name="Kalinowski J."/>
            <person name="Ruckert C."/>
        </authorList>
    </citation>
    <scope>NUCLEOTIDE SEQUENCE</scope>
    <source>
        <strain evidence="6">CGMCC 1.15454</strain>
    </source>
</reference>
<sequence>MYYYFNYPSLGLPDKISMQEMTAFAEKIRSNIIESSEDYTLKMVSLVEETREQIASMYGVSTKNIAFISNTTEGLGILASSLSKQNVSLDVVVPDIEFMSSALVWHGNSNSLNYIETRDGRVLTEKVKETLDGHANILCMSSVQEVSGFRFSFKELLHGRKKRKNEFWIIDGIQEAGVFRRDIEEEQIDAYIVGGHKWLNSPFGSGFMYINDRLLELIRPMFYGYLNLMEPENGWVNYLESRNRQLEDLYDIPRGNGARILESGGMINVVGALMLGKNLENWKKYGVKDAEQHVLGLQRLFKSKVNLDQDLKTLIEQEEYWSSIMLLTSKKGVSNEKKLIDQLSRRGIKTSLRSVKGIGGIRIGLHYSTTRREVEFLAESINDIQKKLGC</sequence>
<feature type="domain" description="Aminotransferase class V" evidence="5">
    <location>
        <begin position="18"/>
        <end position="376"/>
    </location>
</feature>
<comment type="similarity">
    <text evidence="3">Belongs to the class-V pyridoxal-phosphate-dependent aminotransferase family.</text>
</comment>
<comment type="caution">
    <text evidence="6">The sequence shown here is derived from an EMBL/GenBank/DDBJ whole genome shotgun (WGS) entry which is preliminary data.</text>
</comment>
<accession>A0A9W5U120</accession>
<dbReference type="InterPro" id="IPR020578">
    <property type="entry name" value="Aminotrans_V_PyrdxlP_BS"/>
</dbReference>
<dbReference type="PANTHER" id="PTHR43586:SF15">
    <property type="entry name" value="BLR3095 PROTEIN"/>
    <property type="match status" value="1"/>
</dbReference>
<dbReference type="Gene3D" id="3.90.1150.10">
    <property type="entry name" value="Aspartate Aminotransferase, domain 1"/>
    <property type="match status" value="1"/>
</dbReference>
<proteinExistence type="inferred from homology"/>
<evidence type="ECO:0000256" key="1">
    <source>
        <dbReference type="ARBA" id="ARBA00001933"/>
    </source>
</evidence>
<dbReference type="EMBL" id="BMJD01000048">
    <property type="protein sequence ID" value="GGB57873.1"/>
    <property type="molecule type" value="Genomic_DNA"/>
</dbReference>
<dbReference type="GO" id="GO:0003824">
    <property type="term" value="F:catalytic activity"/>
    <property type="evidence" value="ECO:0007669"/>
    <property type="project" value="UniProtKB-ARBA"/>
</dbReference>
<evidence type="ECO:0000259" key="5">
    <source>
        <dbReference type="Pfam" id="PF00266"/>
    </source>
</evidence>
<evidence type="ECO:0000313" key="6">
    <source>
        <dbReference type="EMBL" id="GGB57873.1"/>
    </source>
</evidence>
<evidence type="ECO:0000313" key="7">
    <source>
        <dbReference type="Proteomes" id="UP000621492"/>
    </source>
</evidence>
<name>A0A9W5U120_9BACI</name>
<protein>
    <recommendedName>
        <fullName evidence="5">Aminotransferase class V domain-containing protein</fullName>
    </recommendedName>
</protein>
<dbReference type="PROSITE" id="PS00595">
    <property type="entry name" value="AA_TRANSFER_CLASS_5"/>
    <property type="match status" value="1"/>
</dbReference>
<dbReference type="RefSeq" id="WP_188725734.1">
    <property type="nucleotide sequence ID" value="NZ_BMJD01000048.1"/>
</dbReference>
<dbReference type="Gene3D" id="3.40.640.10">
    <property type="entry name" value="Type I PLP-dependent aspartate aminotransferase-like (Major domain)"/>
    <property type="match status" value="1"/>
</dbReference>
<dbReference type="AlphaFoldDB" id="A0A9W5U120"/>
<dbReference type="Proteomes" id="UP000621492">
    <property type="component" value="Unassembled WGS sequence"/>
</dbReference>
<gene>
    <name evidence="6" type="ORF">GCM10011409_39210</name>
</gene>